<dbReference type="Gene3D" id="2.60.120.10">
    <property type="entry name" value="Jelly Rolls"/>
    <property type="match status" value="1"/>
</dbReference>
<evidence type="ECO:0000313" key="2">
    <source>
        <dbReference type="Proteomes" id="UP000093197"/>
    </source>
</evidence>
<dbReference type="Proteomes" id="UP000093197">
    <property type="component" value="Unassembled WGS sequence"/>
</dbReference>
<accession>A0A853Q1H1</accession>
<dbReference type="SUPFAM" id="SSF51182">
    <property type="entry name" value="RmlC-like cupins"/>
    <property type="match status" value="1"/>
</dbReference>
<sequence>MGIMIEGVSLHPLKQISVPNGDLWHAFKATDEGFVGFGEAYFTQVKPHAVKGWKRHNRYVLNLVVVSGAVKFVIFDDREGSTTKGEFQEVLLTPNGNYQRLTVAPGLWMAFAGADSEQTSMLMDLIPEVHAPSEGDRKEIDEIEYNFNV</sequence>
<protein>
    <recommendedName>
        <fullName evidence="3">dTDP-4-dehydrorhamnose 3,5-epimerase</fullName>
    </recommendedName>
</protein>
<evidence type="ECO:0000313" key="1">
    <source>
        <dbReference type="EMBL" id="OCR35042.1"/>
    </source>
</evidence>
<evidence type="ECO:0008006" key="3">
    <source>
        <dbReference type="Google" id="ProtNLM"/>
    </source>
</evidence>
<organism evidence="1 2">
    <name type="scientific">Bacteroides fragilis</name>
    <dbReference type="NCBI Taxonomy" id="817"/>
    <lineage>
        <taxon>Bacteria</taxon>
        <taxon>Pseudomonadati</taxon>
        <taxon>Bacteroidota</taxon>
        <taxon>Bacteroidia</taxon>
        <taxon>Bacteroidales</taxon>
        <taxon>Bacteroidaceae</taxon>
        <taxon>Bacteroides</taxon>
    </lineage>
</organism>
<dbReference type="EMBL" id="LIDT01000009">
    <property type="protein sequence ID" value="OCR35042.1"/>
    <property type="molecule type" value="Genomic_DNA"/>
</dbReference>
<comment type="caution">
    <text evidence="1">The sequence shown here is derived from an EMBL/GenBank/DDBJ whole genome shotgun (WGS) entry which is preliminary data.</text>
</comment>
<dbReference type="InterPro" id="IPR011051">
    <property type="entry name" value="RmlC_Cupin_sf"/>
</dbReference>
<reference evidence="1 2" key="1">
    <citation type="journal article" date="2016" name="PLoS ONE">
        <title>Genomic Diversity of Enterotoxigenic Strains of Bacteroides fragilis.</title>
        <authorList>
            <person name="Pierce J.V."/>
            <person name="Bernstein H.D."/>
        </authorList>
    </citation>
    <scope>NUCLEOTIDE SEQUENCE [LARGE SCALE GENOMIC DNA]</scope>
    <source>
        <strain evidence="1 2">20793-3</strain>
    </source>
</reference>
<gene>
    <name evidence="1" type="ORF">AC094_08510</name>
</gene>
<dbReference type="InterPro" id="IPR014710">
    <property type="entry name" value="RmlC-like_jellyroll"/>
</dbReference>
<dbReference type="AlphaFoldDB" id="A0A853Q1H1"/>
<proteinExistence type="predicted"/>
<name>A0A853Q1H1_BACFG</name>